<dbReference type="GO" id="GO:0005829">
    <property type="term" value="C:cytosol"/>
    <property type="evidence" value="ECO:0007669"/>
    <property type="project" value="TreeGrafter"/>
</dbReference>
<sequence>MESHLLDILVCPLCKGRLQYDRQAQELACHADKLAFPIRDGIPVMLESEARSLNSAPPPAAGADQARPEQAAEPDSKA</sequence>
<dbReference type="FunFam" id="2.20.25.10:FF:000002">
    <property type="entry name" value="UPF0434 protein YcaR"/>
    <property type="match status" value="1"/>
</dbReference>
<dbReference type="Proteomes" id="UP000246145">
    <property type="component" value="Unassembled WGS sequence"/>
</dbReference>
<evidence type="ECO:0000256" key="4">
    <source>
        <dbReference type="SAM" id="MobiDB-lite"/>
    </source>
</evidence>
<dbReference type="Gene3D" id="2.20.25.10">
    <property type="match status" value="1"/>
</dbReference>
<comment type="similarity">
    <text evidence="3">Belongs to the UPF0434 family.</text>
</comment>
<accession>A0A2U1CJ79</accession>
<reference evidence="5 6" key="1">
    <citation type="submission" date="2018-04" db="EMBL/GenBank/DDBJ databases">
        <title>Genomic Encyclopedia of Type Strains, Phase IV (KMG-IV): sequencing the most valuable type-strain genomes for metagenomic binning, comparative biology and taxonomic classification.</title>
        <authorList>
            <person name="Goeker M."/>
        </authorList>
    </citation>
    <scope>NUCLEOTIDE SEQUENCE [LARGE SCALE GENOMIC DNA]</scope>
    <source>
        <strain evidence="5 6">DSM 10065</strain>
    </source>
</reference>
<dbReference type="SUPFAM" id="SSF158997">
    <property type="entry name" value="Trm112p-like"/>
    <property type="match status" value="1"/>
</dbReference>
<dbReference type="PANTHER" id="PTHR33505">
    <property type="entry name" value="ZGC:162634"/>
    <property type="match status" value="1"/>
</dbReference>
<feature type="region of interest" description="Disordered" evidence="4">
    <location>
        <begin position="49"/>
        <end position="78"/>
    </location>
</feature>
<dbReference type="InterPro" id="IPR005651">
    <property type="entry name" value="Trm112-like"/>
</dbReference>
<dbReference type="HAMAP" id="MF_01187">
    <property type="entry name" value="UPF0434"/>
    <property type="match status" value="1"/>
</dbReference>
<dbReference type="STRING" id="1231391.GCA_000308195_01316"/>
<evidence type="ECO:0000256" key="1">
    <source>
        <dbReference type="ARBA" id="ARBA00061313"/>
    </source>
</evidence>
<protein>
    <recommendedName>
        <fullName evidence="3">UPF0434 protein C7440_3239</fullName>
    </recommendedName>
</protein>
<evidence type="ECO:0000313" key="6">
    <source>
        <dbReference type="Proteomes" id="UP000246145"/>
    </source>
</evidence>
<dbReference type="Pfam" id="PF03966">
    <property type="entry name" value="Trm112p"/>
    <property type="match status" value="1"/>
</dbReference>
<evidence type="ECO:0000256" key="3">
    <source>
        <dbReference type="HAMAP-Rule" id="MF_01187"/>
    </source>
</evidence>
<proteinExistence type="inferred from homology"/>
<dbReference type="OrthoDB" id="9812205at2"/>
<organism evidence="5 6">
    <name type="scientific">Pusillimonas noertemannii</name>
    <dbReference type="NCBI Taxonomy" id="305977"/>
    <lineage>
        <taxon>Bacteria</taxon>
        <taxon>Pseudomonadati</taxon>
        <taxon>Pseudomonadota</taxon>
        <taxon>Betaproteobacteria</taxon>
        <taxon>Burkholderiales</taxon>
        <taxon>Alcaligenaceae</taxon>
        <taxon>Pusillimonas</taxon>
    </lineage>
</organism>
<dbReference type="PANTHER" id="PTHR33505:SF4">
    <property type="entry name" value="PROTEIN PREY, MITOCHONDRIAL"/>
    <property type="match status" value="1"/>
</dbReference>
<dbReference type="EMBL" id="QEKO01000005">
    <property type="protein sequence ID" value="PVY61070.1"/>
    <property type="molecule type" value="Genomic_DNA"/>
</dbReference>
<dbReference type="AlphaFoldDB" id="A0A2U1CJ79"/>
<comment type="similarity">
    <text evidence="1">In the N-terminal section; belongs to the LpxK family.</text>
</comment>
<comment type="similarity">
    <text evidence="2">In the C-terminal section; belongs to the UPF0434 family.</text>
</comment>
<dbReference type="RefSeq" id="WP_017523684.1">
    <property type="nucleotide sequence ID" value="NZ_JACCEX010000005.1"/>
</dbReference>
<evidence type="ECO:0000313" key="5">
    <source>
        <dbReference type="EMBL" id="PVY61070.1"/>
    </source>
</evidence>
<name>A0A2U1CJ79_9BURK</name>
<gene>
    <name evidence="5" type="ORF">C7440_3239</name>
</gene>
<keyword evidence="6" id="KW-1185">Reference proteome</keyword>
<comment type="caution">
    <text evidence="5">The sequence shown here is derived from an EMBL/GenBank/DDBJ whole genome shotgun (WGS) entry which is preliminary data.</text>
</comment>
<evidence type="ECO:0000256" key="2">
    <source>
        <dbReference type="ARBA" id="ARBA00061381"/>
    </source>
</evidence>